<dbReference type="NCBIfam" id="NF007763">
    <property type="entry name" value="PRK10445.1"/>
    <property type="match status" value="1"/>
</dbReference>
<dbReference type="Gene3D" id="3.20.190.10">
    <property type="entry name" value="MutM-like, N-terminal"/>
    <property type="match status" value="1"/>
</dbReference>
<feature type="domain" description="FPG-type" evidence="14">
    <location>
        <begin position="238"/>
        <end position="272"/>
    </location>
</feature>
<evidence type="ECO:0000256" key="3">
    <source>
        <dbReference type="ARBA" id="ARBA00022723"/>
    </source>
</evidence>
<dbReference type="EC" id="4.2.99.18" evidence="2"/>
<dbReference type="GO" id="GO:0008270">
    <property type="term" value="F:zinc ion binding"/>
    <property type="evidence" value="ECO:0007669"/>
    <property type="project" value="UniProtKB-KW"/>
</dbReference>
<evidence type="ECO:0000256" key="2">
    <source>
        <dbReference type="ARBA" id="ARBA00012720"/>
    </source>
</evidence>
<dbReference type="RefSeq" id="WP_026801088.1">
    <property type="nucleotide sequence ID" value="NZ_AULI01000012.1"/>
</dbReference>
<dbReference type="InterPro" id="IPR010979">
    <property type="entry name" value="Ribosomal_uS13-like_H2TH"/>
</dbReference>
<evidence type="ECO:0000256" key="1">
    <source>
        <dbReference type="ARBA" id="ARBA00009409"/>
    </source>
</evidence>
<evidence type="ECO:0000256" key="5">
    <source>
        <dbReference type="ARBA" id="ARBA00022771"/>
    </source>
</evidence>
<keyword evidence="10" id="KW-0456">Lyase</keyword>
<evidence type="ECO:0000256" key="6">
    <source>
        <dbReference type="ARBA" id="ARBA00022801"/>
    </source>
</evidence>
<proteinExistence type="inferred from homology"/>
<dbReference type="SMART" id="SM01232">
    <property type="entry name" value="H2TH"/>
    <property type="match status" value="1"/>
</dbReference>
<dbReference type="SUPFAM" id="SSF57716">
    <property type="entry name" value="Glucocorticoid receptor-like (DNA-binding domain)"/>
    <property type="match status" value="1"/>
</dbReference>
<organism evidence="16 17">
    <name type="scientific">Pontibacillus halophilus JSM 076056 = DSM 19796</name>
    <dbReference type="NCBI Taxonomy" id="1385510"/>
    <lineage>
        <taxon>Bacteria</taxon>
        <taxon>Bacillati</taxon>
        <taxon>Bacillota</taxon>
        <taxon>Bacilli</taxon>
        <taxon>Bacillales</taxon>
        <taxon>Bacillaceae</taxon>
        <taxon>Pontibacillus</taxon>
    </lineage>
</organism>
<dbReference type="SUPFAM" id="SSF81624">
    <property type="entry name" value="N-terminal domain of MutM-like DNA repair proteins"/>
    <property type="match status" value="1"/>
</dbReference>
<evidence type="ECO:0000256" key="10">
    <source>
        <dbReference type="ARBA" id="ARBA00023239"/>
    </source>
</evidence>
<dbReference type="SMART" id="SM00898">
    <property type="entry name" value="Fapy_DNA_glyco"/>
    <property type="match status" value="1"/>
</dbReference>
<sequence>MPEGPEIKQEADQIASIIEGKVIQDAYFAFPSLKGYEEILKGDTVQQVDTKGKALLTRFQSGYTIYSHNQLYGKWIIRPLYDYPETNRQLRLALHTDAHSALLYSASDIEVLKDEEVAEHPFIRKVGPDLLSETVTVTDLVQRFQSNRFRNRRWTALLLDQQFIAGIGNYLRSEIMFEANIHPDLRPVDCSDEQLHQAAEAVQTMVHRAYQANGITVDPALKRRLLKEGATKRHYRHYVFNREGEPCRLDGTEIIKIQANSRRFYYCPTCQQKESH</sequence>
<dbReference type="GO" id="GO:0006284">
    <property type="term" value="P:base-excision repair"/>
    <property type="evidence" value="ECO:0007669"/>
    <property type="project" value="InterPro"/>
</dbReference>
<dbReference type="GO" id="GO:0000703">
    <property type="term" value="F:oxidized pyrimidine nucleobase lesion DNA N-glycosylase activity"/>
    <property type="evidence" value="ECO:0007669"/>
    <property type="project" value="TreeGrafter"/>
</dbReference>
<evidence type="ECO:0000259" key="14">
    <source>
        <dbReference type="PROSITE" id="PS51066"/>
    </source>
</evidence>
<dbReference type="Pfam" id="PF01149">
    <property type="entry name" value="Fapy_DNA_glyco"/>
    <property type="match status" value="1"/>
</dbReference>
<dbReference type="PANTHER" id="PTHR42697">
    <property type="entry name" value="ENDONUCLEASE 8"/>
    <property type="match status" value="1"/>
</dbReference>
<dbReference type="GO" id="GO:0003684">
    <property type="term" value="F:damaged DNA binding"/>
    <property type="evidence" value="ECO:0007669"/>
    <property type="project" value="InterPro"/>
</dbReference>
<dbReference type="Pfam" id="PF06831">
    <property type="entry name" value="H2TH"/>
    <property type="match status" value="1"/>
</dbReference>
<evidence type="ECO:0000256" key="4">
    <source>
        <dbReference type="ARBA" id="ARBA00022763"/>
    </source>
</evidence>
<evidence type="ECO:0000256" key="11">
    <source>
        <dbReference type="ARBA" id="ARBA00023268"/>
    </source>
</evidence>
<dbReference type="STRING" id="1385510.GCA_000425205_02787"/>
<dbReference type="Proteomes" id="UP000030528">
    <property type="component" value="Unassembled WGS sequence"/>
</dbReference>
<protein>
    <recommendedName>
        <fullName evidence="2">DNA-(apurinic or apyrimidinic site) lyase</fullName>
        <ecNumber evidence="2">4.2.99.18</ecNumber>
    </recommendedName>
</protein>
<keyword evidence="4" id="KW-0227">DNA damage</keyword>
<keyword evidence="9" id="KW-0234">DNA repair</keyword>
<keyword evidence="5 13" id="KW-0863">Zinc-finger</keyword>
<dbReference type="eggNOG" id="COG0266">
    <property type="taxonomic scope" value="Bacteria"/>
</dbReference>
<evidence type="ECO:0000313" key="16">
    <source>
        <dbReference type="EMBL" id="KGX90924.1"/>
    </source>
</evidence>
<keyword evidence="12" id="KW-0326">Glycosidase</keyword>
<dbReference type="GO" id="GO:0140078">
    <property type="term" value="F:class I DNA-(apurinic or apyrimidinic site) endonuclease activity"/>
    <property type="evidence" value="ECO:0007669"/>
    <property type="project" value="UniProtKB-EC"/>
</dbReference>
<evidence type="ECO:0000256" key="8">
    <source>
        <dbReference type="ARBA" id="ARBA00023125"/>
    </source>
</evidence>
<accession>A0A0A5GFY5</accession>
<comment type="caution">
    <text evidence="16">The sequence shown here is derived from an EMBL/GenBank/DDBJ whole genome shotgun (WGS) entry which is preliminary data.</text>
</comment>
<dbReference type="EMBL" id="AVPE01000012">
    <property type="protein sequence ID" value="KGX90924.1"/>
    <property type="molecule type" value="Genomic_DNA"/>
</dbReference>
<keyword evidence="6" id="KW-0378">Hydrolase</keyword>
<dbReference type="InterPro" id="IPR012319">
    <property type="entry name" value="FPG_cat"/>
</dbReference>
<dbReference type="Gene3D" id="1.10.8.50">
    <property type="match status" value="1"/>
</dbReference>
<dbReference type="PROSITE" id="PS51066">
    <property type="entry name" value="ZF_FPG_2"/>
    <property type="match status" value="1"/>
</dbReference>
<dbReference type="InterPro" id="IPR035937">
    <property type="entry name" value="FPG_N"/>
</dbReference>
<evidence type="ECO:0000256" key="9">
    <source>
        <dbReference type="ARBA" id="ARBA00023204"/>
    </source>
</evidence>
<feature type="domain" description="Formamidopyrimidine-DNA glycosylase catalytic" evidence="15">
    <location>
        <begin position="2"/>
        <end position="90"/>
    </location>
</feature>
<evidence type="ECO:0000259" key="15">
    <source>
        <dbReference type="PROSITE" id="PS51068"/>
    </source>
</evidence>
<dbReference type="InterPro" id="IPR000214">
    <property type="entry name" value="Znf_DNA_glyclase/AP_lyase"/>
</dbReference>
<dbReference type="SUPFAM" id="SSF46946">
    <property type="entry name" value="S13-like H2TH domain"/>
    <property type="match status" value="1"/>
</dbReference>
<dbReference type="OrthoDB" id="9800855at2"/>
<reference evidence="16 17" key="1">
    <citation type="submission" date="2013-08" db="EMBL/GenBank/DDBJ databases">
        <authorList>
            <person name="Huang J."/>
            <person name="Wang G."/>
        </authorList>
    </citation>
    <scope>NUCLEOTIDE SEQUENCE [LARGE SCALE GENOMIC DNA]</scope>
    <source>
        <strain evidence="16 17">JSM 076056</strain>
    </source>
</reference>
<dbReference type="InterPro" id="IPR015886">
    <property type="entry name" value="H2TH_FPG"/>
</dbReference>
<dbReference type="PROSITE" id="PS51068">
    <property type="entry name" value="FPG_CAT"/>
    <property type="match status" value="1"/>
</dbReference>
<keyword evidence="3" id="KW-0479">Metal-binding</keyword>
<keyword evidence="7" id="KW-0862">Zinc</keyword>
<name>A0A0A5GFY5_9BACI</name>
<evidence type="ECO:0000313" key="17">
    <source>
        <dbReference type="Proteomes" id="UP000030528"/>
    </source>
</evidence>
<evidence type="ECO:0000256" key="13">
    <source>
        <dbReference type="PROSITE-ProRule" id="PRU00391"/>
    </source>
</evidence>
<keyword evidence="17" id="KW-1185">Reference proteome</keyword>
<evidence type="ECO:0000256" key="12">
    <source>
        <dbReference type="ARBA" id="ARBA00023295"/>
    </source>
</evidence>
<dbReference type="PANTHER" id="PTHR42697:SF1">
    <property type="entry name" value="ENDONUCLEASE 8"/>
    <property type="match status" value="1"/>
</dbReference>
<evidence type="ECO:0000256" key="7">
    <source>
        <dbReference type="ARBA" id="ARBA00022833"/>
    </source>
</evidence>
<keyword evidence="11" id="KW-0511">Multifunctional enzyme</keyword>
<keyword evidence="8" id="KW-0238">DNA-binding</keyword>
<comment type="similarity">
    <text evidence="1">Belongs to the FPG family.</text>
</comment>
<gene>
    <name evidence="16" type="ORF">N781_06030</name>
</gene>
<dbReference type="AlphaFoldDB" id="A0A0A5GFY5"/>